<evidence type="ECO:0000256" key="3">
    <source>
        <dbReference type="ARBA" id="ARBA00023125"/>
    </source>
</evidence>
<dbReference type="KEGG" id="pacr:FXN63_19495"/>
<evidence type="ECO:0000313" key="7">
    <source>
        <dbReference type="Proteomes" id="UP000325161"/>
    </source>
</evidence>
<proteinExistence type="inferred from homology"/>
<reference evidence="6 7" key="1">
    <citation type="submission" date="2019-08" db="EMBL/GenBank/DDBJ databases">
        <title>Amphibian skin-associated Pigmentiphaga: genome sequence and occurrence across geography and hosts.</title>
        <authorList>
            <person name="Bletz M.C."/>
            <person name="Bunk B."/>
            <person name="Sproeer C."/>
            <person name="Biwer P."/>
            <person name="Reiter S."/>
            <person name="Rabemananjara F.C.E."/>
            <person name="Schulz S."/>
            <person name="Overmann J."/>
            <person name="Vences M."/>
        </authorList>
    </citation>
    <scope>NUCLEOTIDE SEQUENCE [LARGE SCALE GENOMIC DNA]</scope>
    <source>
        <strain evidence="6 7">Mada1488</strain>
    </source>
</reference>
<evidence type="ECO:0000256" key="1">
    <source>
        <dbReference type="ARBA" id="ARBA00009437"/>
    </source>
</evidence>
<dbReference type="Gene3D" id="1.10.10.10">
    <property type="entry name" value="Winged helix-like DNA-binding domain superfamily/Winged helix DNA-binding domain"/>
    <property type="match status" value="1"/>
</dbReference>
<dbReference type="RefSeq" id="WP_148816824.1">
    <property type="nucleotide sequence ID" value="NZ_CP043046.1"/>
</dbReference>
<name>A0A5C0B5F3_9BURK</name>
<dbReference type="InterPro" id="IPR005119">
    <property type="entry name" value="LysR_subst-bd"/>
</dbReference>
<comment type="similarity">
    <text evidence="1">Belongs to the LysR transcriptional regulatory family.</text>
</comment>
<dbReference type="PANTHER" id="PTHR30419">
    <property type="entry name" value="HTH-TYPE TRANSCRIPTIONAL REGULATOR YBHD"/>
    <property type="match status" value="1"/>
</dbReference>
<dbReference type="InterPro" id="IPR036388">
    <property type="entry name" value="WH-like_DNA-bd_sf"/>
</dbReference>
<dbReference type="Pfam" id="PF03466">
    <property type="entry name" value="LysR_substrate"/>
    <property type="match status" value="1"/>
</dbReference>
<keyword evidence="4" id="KW-0804">Transcription</keyword>
<dbReference type="EMBL" id="CP043046">
    <property type="protein sequence ID" value="QEI07777.1"/>
    <property type="molecule type" value="Genomic_DNA"/>
</dbReference>
<organism evidence="6 7">
    <name type="scientific">Pigmentiphaga aceris</name>
    <dbReference type="NCBI Taxonomy" id="1940612"/>
    <lineage>
        <taxon>Bacteria</taxon>
        <taxon>Pseudomonadati</taxon>
        <taxon>Pseudomonadota</taxon>
        <taxon>Betaproteobacteria</taxon>
        <taxon>Burkholderiales</taxon>
        <taxon>Alcaligenaceae</taxon>
        <taxon>Pigmentiphaga</taxon>
    </lineage>
</organism>
<dbReference type="OrthoDB" id="8627799at2"/>
<sequence>MSSPHLPSLHAIGSRLRFRQLRLLIAVEELGSLHRVADQLGMTQPGASKALAEIESTFGAELFTRHPHGLVANELGRCAIRYSRLMSTDLDHLREEMAGILDGRGGRLAIGAISGAVPTVLVQSVMRLREKQPLVSIEIIEDTSAQLLQAVAAGRLDLAICRTTVAAQPELFDFEWLCDEFAAMAVGVRHPLAYADTVTLQDLAPYRWILYPSNMPLRTLLQRELREAGIDMPSHAIETASTFTSVLMLHEDPSLVALFSAETAAFFHEHGMARRLPLEIRARTEPFGIVSRRGAPLSPVARMMVDELRQEGRARSAT</sequence>
<gene>
    <name evidence="6" type="ORF">FXN63_19495</name>
</gene>
<keyword evidence="3" id="KW-0238">DNA-binding</keyword>
<dbReference type="Pfam" id="PF00126">
    <property type="entry name" value="HTH_1"/>
    <property type="match status" value="1"/>
</dbReference>
<evidence type="ECO:0000313" key="6">
    <source>
        <dbReference type="EMBL" id="QEI07777.1"/>
    </source>
</evidence>
<dbReference type="AlphaFoldDB" id="A0A5C0B5F3"/>
<accession>A0A5C0B5F3</accession>
<keyword evidence="7" id="KW-1185">Reference proteome</keyword>
<dbReference type="SUPFAM" id="SSF46785">
    <property type="entry name" value="Winged helix' DNA-binding domain"/>
    <property type="match status" value="1"/>
</dbReference>
<dbReference type="PROSITE" id="PS50931">
    <property type="entry name" value="HTH_LYSR"/>
    <property type="match status" value="1"/>
</dbReference>
<feature type="domain" description="HTH lysR-type" evidence="5">
    <location>
        <begin position="16"/>
        <end position="73"/>
    </location>
</feature>
<keyword evidence="2" id="KW-0805">Transcription regulation</keyword>
<evidence type="ECO:0000256" key="2">
    <source>
        <dbReference type="ARBA" id="ARBA00023015"/>
    </source>
</evidence>
<dbReference type="InterPro" id="IPR050950">
    <property type="entry name" value="HTH-type_LysR_regulators"/>
</dbReference>
<dbReference type="Proteomes" id="UP000325161">
    <property type="component" value="Chromosome"/>
</dbReference>
<dbReference type="GO" id="GO:0003677">
    <property type="term" value="F:DNA binding"/>
    <property type="evidence" value="ECO:0007669"/>
    <property type="project" value="UniProtKB-KW"/>
</dbReference>
<evidence type="ECO:0000256" key="4">
    <source>
        <dbReference type="ARBA" id="ARBA00023163"/>
    </source>
</evidence>
<dbReference type="SUPFAM" id="SSF53850">
    <property type="entry name" value="Periplasmic binding protein-like II"/>
    <property type="match status" value="1"/>
</dbReference>
<dbReference type="InterPro" id="IPR036390">
    <property type="entry name" value="WH_DNA-bd_sf"/>
</dbReference>
<dbReference type="InterPro" id="IPR000847">
    <property type="entry name" value="LysR_HTH_N"/>
</dbReference>
<dbReference type="PRINTS" id="PR00039">
    <property type="entry name" value="HTHLYSR"/>
</dbReference>
<dbReference type="Gene3D" id="3.40.190.290">
    <property type="match status" value="1"/>
</dbReference>
<evidence type="ECO:0000259" key="5">
    <source>
        <dbReference type="PROSITE" id="PS50931"/>
    </source>
</evidence>
<dbReference type="GO" id="GO:0003700">
    <property type="term" value="F:DNA-binding transcription factor activity"/>
    <property type="evidence" value="ECO:0007669"/>
    <property type="project" value="InterPro"/>
</dbReference>
<dbReference type="GO" id="GO:0005829">
    <property type="term" value="C:cytosol"/>
    <property type="evidence" value="ECO:0007669"/>
    <property type="project" value="TreeGrafter"/>
</dbReference>
<dbReference type="PANTHER" id="PTHR30419:SF8">
    <property type="entry name" value="NITROGEN ASSIMILATION TRANSCRIPTIONAL ACTIVATOR-RELATED"/>
    <property type="match status" value="1"/>
</dbReference>
<protein>
    <submittedName>
        <fullName evidence="6">LysR family transcriptional regulator</fullName>
    </submittedName>
</protein>